<proteinExistence type="predicted"/>
<feature type="chain" id="PRO_5026858212" description="PpiC domain-containing protein" evidence="7">
    <location>
        <begin position="21"/>
        <end position="354"/>
    </location>
</feature>
<dbReference type="PROSITE" id="PS51257">
    <property type="entry name" value="PROKAR_LIPOPROTEIN"/>
    <property type="match status" value="1"/>
</dbReference>
<keyword evidence="4" id="KW-0143">Chaperone</keyword>
<sequence length="354" mass="39746">MKIKKIELFSTLICSFILLSACKSTENRPYNPNSSQTITSLAPKTPFDSNTIDGVLATVTDQVLLLSDLQQAIFISSGGQTKLLPNGRLVGGTLNTDQARQILESLINQKVLQIKAIELGFDISEEELSQRIDEFLKQRGYSESDLENQLARSGKSMEDYRKEFKSEVLKQLLIGRIISPLVNVSDDDVKNFYIQQTGSVKQISTVRLRSLLIKVSENEQNDVLNSPVVKIVAKKIEEGENFTSLVKKYSMASDVSKTEGLLPPKPVSELPSQLKDKLSNLTINQIIGPFTIGSSVFFFQYLGADFNADSEFQKNFNSWKSKLQDIKFNERLAEYLKTEKTKLKANVRPILFSK</sequence>
<evidence type="ECO:0000256" key="6">
    <source>
        <dbReference type="PROSITE-ProRule" id="PRU00278"/>
    </source>
</evidence>
<dbReference type="PROSITE" id="PS50198">
    <property type="entry name" value="PPIC_PPIASE_2"/>
    <property type="match status" value="1"/>
</dbReference>
<dbReference type="InterPro" id="IPR000297">
    <property type="entry name" value="PPIase_PpiC"/>
</dbReference>
<evidence type="ECO:0000313" key="9">
    <source>
        <dbReference type="EMBL" id="KAB8038894.1"/>
    </source>
</evidence>
<dbReference type="InterPro" id="IPR027304">
    <property type="entry name" value="Trigger_fact/SurA_dom_sf"/>
</dbReference>
<name>A0A6N6VUJ0_9BACT</name>
<dbReference type="Gene3D" id="1.10.4030.10">
    <property type="entry name" value="Porin chaperone SurA, peptide-binding domain"/>
    <property type="match status" value="1"/>
</dbReference>
<feature type="domain" description="PpiC" evidence="8">
    <location>
        <begin position="203"/>
        <end position="303"/>
    </location>
</feature>
<keyword evidence="3 6" id="KW-0697">Rotamase</keyword>
<keyword evidence="10" id="KW-1185">Reference proteome</keyword>
<evidence type="ECO:0000313" key="10">
    <source>
        <dbReference type="Proteomes" id="UP000437748"/>
    </source>
</evidence>
<dbReference type="PANTHER" id="PTHR47637:SF1">
    <property type="entry name" value="CHAPERONE SURA"/>
    <property type="match status" value="1"/>
</dbReference>
<dbReference type="Gene3D" id="3.10.50.40">
    <property type="match status" value="1"/>
</dbReference>
<keyword evidence="2" id="KW-0574">Periplasm</keyword>
<dbReference type="InterPro" id="IPR015391">
    <property type="entry name" value="SurA_N"/>
</dbReference>
<evidence type="ECO:0000256" key="4">
    <source>
        <dbReference type="ARBA" id="ARBA00023186"/>
    </source>
</evidence>
<dbReference type="Pfam" id="PF00639">
    <property type="entry name" value="Rotamase"/>
    <property type="match status" value="1"/>
</dbReference>
<evidence type="ECO:0000256" key="3">
    <source>
        <dbReference type="ARBA" id="ARBA00023110"/>
    </source>
</evidence>
<comment type="caution">
    <text evidence="9">The sequence shown here is derived from an EMBL/GenBank/DDBJ whole genome shotgun (WGS) entry which is preliminary data.</text>
</comment>
<dbReference type="SUPFAM" id="SSF109998">
    <property type="entry name" value="Triger factor/SurA peptide-binding domain-like"/>
    <property type="match status" value="1"/>
</dbReference>
<dbReference type="RefSeq" id="WP_153420291.1">
    <property type="nucleotide sequence ID" value="NZ_WFLM01000003.1"/>
</dbReference>
<dbReference type="GO" id="GO:0003755">
    <property type="term" value="F:peptidyl-prolyl cis-trans isomerase activity"/>
    <property type="evidence" value="ECO:0007669"/>
    <property type="project" value="UniProtKB-KW"/>
</dbReference>
<evidence type="ECO:0000256" key="1">
    <source>
        <dbReference type="ARBA" id="ARBA00022729"/>
    </source>
</evidence>
<evidence type="ECO:0000259" key="8">
    <source>
        <dbReference type="PROSITE" id="PS50198"/>
    </source>
</evidence>
<dbReference type="Pfam" id="PF09312">
    <property type="entry name" value="SurA_N"/>
    <property type="match status" value="1"/>
</dbReference>
<dbReference type="EMBL" id="WFLM01000003">
    <property type="protein sequence ID" value="KAB8038894.1"/>
    <property type="molecule type" value="Genomic_DNA"/>
</dbReference>
<dbReference type="SUPFAM" id="SSF54534">
    <property type="entry name" value="FKBP-like"/>
    <property type="match status" value="1"/>
</dbReference>
<reference evidence="9 10" key="1">
    <citation type="submission" date="2019-10" db="EMBL/GenBank/DDBJ databases">
        <title>New species of Slilvanegrellaceae.</title>
        <authorList>
            <person name="Pitt A."/>
            <person name="Hahn M.W."/>
        </authorList>
    </citation>
    <scope>NUCLEOTIDE SEQUENCE [LARGE SCALE GENOMIC DNA]</scope>
    <source>
        <strain evidence="9 10">SP-Ram-0.45-NSY-1</strain>
    </source>
</reference>
<dbReference type="AlphaFoldDB" id="A0A6N6VUJ0"/>
<dbReference type="PANTHER" id="PTHR47637">
    <property type="entry name" value="CHAPERONE SURA"/>
    <property type="match status" value="1"/>
</dbReference>
<protein>
    <recommendedName>
        <fullName evidence="8">PpiC domain-containing protein</fullName>
    </recommendedName>
</protein>
<dbReference type="InterPro" id="IPR050280">
    <property type="entry name" value="OMP_Chaperone_SurA"/>
</dbReference>
<evidence type="ECO:0000256" key="2">
    <source>
        <dbReference type="ARBA" id="ARBA00022764"/>
    </source>
</evidence>
<keyword evidence="5 6" id="KW-0413">Isomerase</keyword>
<gene>
    <name evidence="9" type="ORF">GCL60_08535</name>
</gene>
<feature type="signal peptide" evidence="7">
    <location>
        <begin position="1"/>
        <end position="20"/>
    </location>
</feature>
<keyword evidence="1 7" id="KW-0732">Signal</keyword>
<dbReference type="OrthoDB" id="5290721at2"/>
<dbReference type="InterPro" id="IPR046357">
    <property type="entry name" value="PPIase_dom_sf"/>
</dbReference>
<dbReference type="Proteomes" id="UP000437748">
    <property type="component" value="Unassembled WGS sequence"/>
</dbReference>
<evidence type="ECO:0000256" key="5">
    <source>
        <dbReference type="ARBA" id="ARBA00023235"/>
    </source>
</evidence>
<accession>A0A6N6VUJ0</accession>
<organism evidence="9 10">
    <name type="scientific">Silvanigrella paludirubra</name>
    <dbReference type="NCBI Taxonomy" id="2499159"/>
    <lineage>
        <taxon>Bacteria</taxon>
        <taxon>Pseudomonadati</taxon>
        <taxon>Bdellovibrionota</taxon>
        <taxon>Oligoflexia</taxon>
        <taxon>Silvanigrellales</taxon>
        <taxon>Silvanigrellaceae</taxon>
        <taxon>Silvanigrella</taxon>
    </lineage>
</organism>
<evidence type="ECO:0000256" key="7">
    <source>
        <dbReference type="SAM" id="SignalP"/>
    </source>
</evidence>